<reference evidence="2 3" key="1">
    <citation type="submission" date="2015-09" db="EMBL/GenBank/DDBJ databases">
        <title>Sorangium comparison.</title>
        <authorList>
            <person name="Zaburannyi N."/>
            <person name="Bunk B."/>
            <person name="Overmann J."/>
            <person name="Mueller R."/>
        </authorList>
    </citation>
    <scope>NUCLEOTIDE SEQUENCE [LARGE SCALE GENOMIC DNA]</scope>
    <source>
        <strain evidence="2 3">So ce26</strain>
    </source>
</reference>
<dbReference type="AlphaFoldDB" id="A0A2L0F8I4"/>
<evidence type="ECO:0000256" key="1">
    <source>
        <dbReference type="SAM" id="MobiDB-lite"/>
    </source>
</evidence>
<organism evidence="2 3">
    <name type="scientific">Sorangium cellulosum</name>
    <name type="common">Polyangium cellulosum</name>
    <dbReference type="NCBI Taxonomy" id="56"/>
    <lineage>
        <taxon>Bacteria</taxon>
        <taxon>Pseudomonadati</taxon>
        <taxon>Myxococcota</taxon>
        <taxon>Polyangia</taxon>
        <taxon>Polyangiales</taxon>
        <taxon>Polyangiaceae</taxon>
        <taxon>Sorangium</taxon>
    </lineage>
</organism>
<dbReference type="RefSeq" id="WP_104985714.1">
    <property type="nucleotide sequence ID" value="NZ_CP012673.1"/>
</dbReference>
<name>A0A2L0F8I4_SORCE</name>
<sequence>MHNRSDQFSKNLLRDGLSLVSAAETEVEVLAATQKIDVYSVPDPAREAERAGMGLLGELAAEPSLFEPFHRTPSLRQVRRCLRKQLTWHHELERRARSAAGSVAPDEDTDAPPQPAVDFPALVVIGTGRPETVLDAYRCEPVQPGVYHAVPGLVMRVVVLAELPRTRGTLLLRLLGSGRLLRDALADLAELPDDAWERSIAQPLLVHFRLGGQEPTTDEEDEVSAEIRAWFEDYERKLRSEERTEGRREGRDEGRREGRDEGRAEEAARAVLTVLRGRGIAVPDVARERILAEKDLQTLERWIERAVVAASLAEVLDGPS</sequence>
<dbReference type="OrthoDB" id="5500989at2"/>
<feature type="region of interest" description="Disordered" evidence="1">
    <location>
        <begin position="241"/>
        <end position="263"/>
    </location>
</feature>
<proteinExistence type="predicted"/>
<gene>
    <name evidence="2" type="ORF">SOCE26_092730</name>
</gene>
<dbReference type="Proteomes" id="UP000238348">
    <property type="component" value="Chromosome"/>
</dbReference>
<accession>A0A2L0F8I4</accession>
<dbReference type="EMBL" id="CP012673">
    <property type="protein sequence ID" value="AUX47749.1"/>
    <property type="molecule type" value="Genomic_DNA"/>
</dbReference>
<evidence type="ECO:0000313" key="2">
    <source>
        <dbReference type="EMBL" id="AUX47749.1"/>
    </source>
</evidence>
<protein>
    <submittedName>
        <fullName evidence="2">Uncharacterized protein</fullName>
    </submittedName>
</protein>
<evidence type="ECO:0000313" key="3">
    <source>
        <dbReference type="Proteomes" id="UP000238348"/>
    </source>
</evidence>
<feature type="region of interest" description="Disordered" evidence="1">
    <location>
        <begin position="97"/>
        <end position="117"/>
    </location>
</feature>